<evidence type="ECO:0000313" key="2">
    <source>
        <dbReference type="Proteomes" id="UP000215914"/>
    </source>
</evidence>
<reference evidence="2" key="1">
    <citation type="journal article" date="2017" name="Nature">
        <title>The sunflower genome provides insights into oil metabolism, flowering and Asterid evolution.</title>
        <authorList>
            <person name="Badouin H."/>
            <person name="Gouzy J."/>
            <person name="Grassa C.J."/>
            <person name="Murat F."/>
            <person name="Staton S.E."/>
            <person name="Cottret L."/>
            <person name="Lelandais-Briere C."/>
            <person name="Owens G.L."/>
            <person name="Carrere S."/>
            <person name="Mayjonade B."/>
            <person name="Legrand L."/>
            <person name="Gill N."/>
            <person name="Kane N.C."/>
            <person name="Bowers J.E."/>
            <person name="Hubner S."/>
            <person name="Bellec A."/>
            <person name="Berard A."/>
            <person name="Berges H."/>
            <person name="Blanchet N."/>
            <person name="Boniface M.C."/>
            <person name="Brunel D."/>
            <person name="Catrice O."/>
            <person name="Chaidir N."/>
            <person name="Claudel C."/>
            <person name="Donnadieu C."/>
            <person name="Faraut T."/>
            <person name="Fievet G."/>
            <person name="Helmstetter N."/>
            <person name="King M."/>
            <person name="Knapp S.J."/>
            <person name="Lai Z."/>
            <person name="Le Paslier M.C."/>
            <person name="Lippi Y."/>
            <person name="Lorenzon L."/>
            <person name="Mandel J.R."/>
            <person name="Marage G."/>
            <person name="Marchand G."/>
            <person name="Marquand E."/>
            <person name="Bret-Mestries E."/>
            <person name="Morien E."/>
            <person name="Nambeesan S."/>
            <person name="Nguyen T."/>
            <person name="Pegot-Espagnet P."/>
            <person name="Pouilly N."/>
            <person name="Raftis F."/>
            <person name="Sallet E."/>
            <person name="Schiex T."/>
            <person name="Thomas J."/>
            <person name="Vandecasteele C."/>
            <person name="Vares D."/>
            <person name="Vear F."/>
            <person name="Vautrin S."/>
            <person name="Crespi M."/>
            <person name="Mangin B."/>
            <person name="Burke J.M."/>
            <person name="Salse J."/>
            <person name="Munos S."/>
            <person name="Vincourt P."/>
            <person name="Rieseberg L.H."/>
            <person name="Langlade N.B."/>
        </authorList>
    </citation>
    <scope>NUCLEOTIDE SEQUENCE [LARGE SCALE GENOMIC DNA]</scope>
    <source>
        <strain evidence="2">cv. SF193</strain>
    </source>
</reference>
<accession>A0A251T8X9</accession>
<keyword evidence="2" id="KW-1185">Reference proteome</keyword>
<dbReference type="Proteomes" id="UP000215914">
    <property type="component" value="Chromosome 11"/>
</dbReference>
<protein>
    <submittedName>
        <fullName evidence="1">Uncharacterized protein</fullName>
    </submittedName>
</protein>
<gene>
    <name evidence="1" type="ORF">HannXRQ_Chr11g0331681</name>
</gene>
<name>A0A251T8X9_HELAN</name>
<sequence>MVNRIPSTPWFQPSLMTLQVLPFSGSRDDYGGVTEEVCNGTTVLEPLKIDDDGGG</sequence>
<proteinExistence type="predicted"/>
<evidence type="ECO:0000313" key="1">
    <source>
        <dbReference type="EMBL" id="OTG07548.1"/>
    </source>
</evidence>
<dbReference type="AlphaFoldDB" id="A0A251T8X9"/>
<dbReference type="InParanoid" id="A0A251T8X9"/>
<organism evidence="1 2">
    <name type="scientific">Helianthus annuus</name>
    <name type="common">Common sunflower</name>
    <dbReference type="NCBI Taxonomy" id="4232"/>
    <lineage>
        <taxon>Eukaryota</taxon>
        <taxon>Viridiplantae</taxon>
        <taxon>Streptophyta</taxon>
        <taxon>Embryophyta</taxon>
        <taxon>Tracheophyta</taxon>
        <taxon>Spermatophyta</taxon>
        <taxon>Magnoliopsida</taxon>
        <taxon>eudicotyledons</taxon>
        <taxon>Gunneridae</taxon>
        <taxon>Pentapetalae</taxon>
        <taxon>asterids</taxon>
        <taxon>campanulids</taxon>
        <taxon>Asterales</taxon>
        <taxon>Asteraceae</taxon>
        <taxon>Asteroideae</taxon>
        <taxon>Heliantheae alliance</taxon>
        <taxon>Heliantheae</taxon>
        <taxon>Helianthus</taxon>
    </lineage>
</organism>
<dbReference type="EMBL" id="CM007900">
    <property type="protein sequence ID" value="OTG07548.1"/>
    <property type="molecule type" value="Genomic_DNA"/>
</dbReference>